<gene>
    <name evidence="1" type="ORF">ABVK50_09775</name>
</gene>
<dbReference type="InterPro" id="IPR029044">
    <property type="entry name" value="Nucleotide-diphossugar_trans"/>
</dbReference>
<protein>
    <recommendedName>
        <fullName evidence="2">Nucleotide-diphospho-sugar transferase domain-containing protein</fullName>
    </recommendedName>
</protein>
<name>A0AAU8CV72_9HYPH</name>
<evidence type="ECO:0000313" key="1">
    <source>
        <dbReference type="EMBL" id="XCG50736.1"/>
    </source>
</evidence>
<proteinExistence type="predicted"/>
<accession>A0AAU8CV72</accession>
<dbReference type="EMBL" id="CP159253">
    <property type="protein sequence ID" value="XCG50736.1"/>
    <property type="molecule type" value="Genomic_DNA"/>
</dbReference>
<dbReference type="Gene3D" id="3.90.550.10">
    <property type="entry name" value="Spore Coat Polysaccharide Biosynthesis Protein SpsA, Chain A"/>
    <property type="match status" value="1"/>
</dbReference>
<evidence type="ECO:0008006" key="2">
    <source>
        <dbReference type="Google" id="ProtNLM"/>
    </source>
</evidence>
<dbReference type="AlphaFoldDB" id="A0AAU8CV72"/>
<sequence>MKSLIASRLRYMPLAEVTGIIQSGANDAHTSKLQMVMFHAFAASDPAAEEQIQLAARSVRLHYPEAEILLLTNPEGDRATLPGWIGRKSRPINLQQIMFERTLAYRDHVKSVESGTRIVFLDTDMLVIRRFDELLTPGADLSVTIRQILPAPINGGLIIVDTTRHDSVASFFDDLVRCYERLPAAERRWDGDQTALKQLLDPPVRRITQIRVVERSGLVVRFAPAQVFNHTPRRLFLKLGLFRPGARLLHFKGGRKGRMAAYADRYLSPAYLAYLRLTGRAKGGR</sequence>
<reference evidence="1" key="1">
    <citation type="submission" date="2024-06" db="EMBL/GenBank/DDBJ databases">
        <title>Mesorhizobium karijinii sp. nov., a symbiont of the iconic Swainsona formosa from arid Australia.</title>
        <authorList>
            <person name="Hill Y.J."/>
            <person name="Watkin E.L.J."/>
            <person name="O'Hara G.W."/>
            <person name="Terpolilli J."/>
            <person name="Tye M.L."/>
            <person name="Kohlmeier M.G."/>
        </authorList>
    </citation>
    <scope>NUCLEOTIDE SEQUENCE</scope>
    <source>
        <strain evidence="1">WSM2240</strain>
    </source>
</reference>
<organism evidence="1">
    <name type="scientific">Mesorhizobium sp. WSM2240</name>
    <dbReference type="NCBI Taxonomy" id="3228851"/>
    <lineage>
        <taxon>Bacteria</taxon>
        <taxon>Pseudomonadati</taxon>
        <taxon>Pseudomonadota</taxon>
        <taxon>Alphaproteobacteria</taxon>
        <taxon>Hyphomicrobiales</taxon>
        <taxon>Phyllobacteriaceae</taxon>
        <taxon>Mesorhizobium</taxon>
    </lineage>
</organism>
<dbReference type="SUPFAM" id="SSF53448">
    <property type="entry name" value="Nucleotide-diphospho-sugar transferases"/>
    <property type="match status" value="1"/>
</dbReference>
<dbReference type="RefSeq" id="WP_353641741.1">
    <property type="nucleotide sequence ID" value="NZ_CP159253.1"/>
</dbReference>